<evidence type="ECO:0000256" key="13">
    <source>
        <dbReference type="SAM" id="MobiDB-lite"/>
    </source>
</evidence>
<dbReference type="GO" id="GO:0005886">
    <property type="term" value="C:plasma membrane"/>
    <property type="evidence" value="ECO:0007669"/>
    <property type="project" value="TreeGrafter"/>
</dbReference>
<keyword evidence="10 12" id="KW-0739">Sodium transport</keyword>
<evidence type="ECO:0000256" key="4">
    <source>
        <dbReference type="ARBA" id="ARBA00022461"/>
    </source>
</evidence>
<keyword evidence="6" id="KW-1133">Transmembrane helix</keyword>
<evidence type="ECO:0000313" key="15">
    <source>
        <dbReference type="Proteomes" id="UP000440578"/>
    </source>
</evidence>
<protein>
    <submittedName>
        <fullName evidence="14">Acid-sensing ion channel 4-A</fullName>
    </submittedName>
</protein>
<dbReference type="Gene3D" id="2.60.470.10">
    <property type="entry name" value="Acid-sensing ion channels like domains"/>
    <property type="match status" value="1"/>
</dbReference>
<feature type="compositionally biased region" description="Pro residues" evidence="13">
    <location>
        <begin position="430"/>
        <end position="445"/>
    </location>
</feature>
<reference evidence="14 15" key="1">
    <citation type="submission" date="2019-07" db="EMBL/GenBank/DDBJ databases">
        <title>Draft genome assembly of a fouling barnacle, Amphibalanus amphitrite (Darwin, 1854): The first reference genome for Thecostraca.</title>
        <authorList>
            <person name="Kim W."/>
        </authorList>
    </citation>
    <scope>NUCLEOTIDE SEQUENCE [LARGE SCALE GENOMIC DNA]</scope>
    <source>
        <strain evidence="14">SNU_AA5</strain>
        <tissue evidence="14">Soma without cirri and trophi</tissue>
    </source>
</reference>
<dbReference type="EMBL" id="VIIS01001359">
    <property type="protein sequence ID" value="KAF0299506.1"/>
    <property type="molecule type" value="Genomic_DNA"/>
</dbReference>
<evidence type="ECO:0000256" key="5">
    <source>
        <dbReference type="ARBA" id="ARBA00022692"/>
    </source>
</evidence>
<evidence type="ECO:0000256" key="1">
    <source>
        <dbReference type="ARBA" id="ARBA00004141"/>
    </source>
</evidence>
<accession>A0A6A4VXD6</accession>
<keyword evidence="8 12" id="KW-0406">Ion transport</keyword>
<keyword evidence="4 12" id="KW-0894">Sodium channel</keyword>
<dbReference type="Proteomes" id="UP000440578">
    <property type="component" value="Unassembled WGS sequence"/>
</dbReference>
<keyword evidence="11 12" id="KW-0407">Ion channel</keyword>
<feature type="region of interest" description="Disordered" evidence="13">
    <location>
        <begin position="430"/>
        <end position="485"/>
    </location>
</feature>
<evidence type="ECO:0000256" key="2">
    <source>
        <dbReference type="ARBA" id="ARBA00007193"/>
    </source>
</evidence>
<evidence type="ECO:0000256" key="12">
    <source>
        <dbReference type="RuleBase" id="RU000679"/>
    </source>
</evidence>
<evidence type="ECO:0000256" key="3">
    <source>
        <dbReference type="ARBA" id="ARBA00022448"/>
    </source>
</evidence>
<keyword evidence="7" id="KW-0915">Sodium</keyword>
<keyword evidence="5 12" id="KW-0812">Transmembrane</keyword>
<keyword evidence="9" id="KW-0472">Membrane</keyword>
<evidence type="ECO:0000313" key="14">
    <source>
        <dbReference type="EMBL" id="KAF0299506.1"/>
    </source>
</evidence>
<name>A0A6A4VXD6_AMPAM</name>
<proteinExistence type="inferred from homology"/>
<evidence type="ECO:0000256" key="9">
    <source>
        <dbReference type="ARBA" id="ARBA00023136"/>
    </source>
</evidence>
<keyword evidence="15" id="KW-1185">Reference proteome</keyword>
<dbReference type="PANTHER" id="PTHR11690:SF248">
    <property type="entry name" value="PICKPOCKET 17, ISOFORM A"/>
    <property type="match status" value="1"/>
</dbReference>
<comment type="similarity">
    <text evidence="2 12">Belongs to the amiloride-sensitive sodium channel (TC 1.A.6) family.</text>
</comment>
<dbReference type="Pfam" id="PF00858">
    <property type="entry name" value="ASC"/>
    <property type="match status" value="1"/>
</dbReference>
<sequence length="485" mass="54736">MVMWLTCVIALSQEMYEGYNFDSVFNQLGNNKSFRELVQSLRRTHGDPSVMQRAFTPSVEEIQQYGIKSAQFITACTLDDAKCSHQDFYQWQSDGYGNCFTFNSGFRYAWNQATGKLEHVKPNKTRTFGSKAGLRVTLNVDAGHYSSLLTPDVGVRVVVHPTDQLPFPEERGFSVVPGFTTAVGISRKRIHRVGPPHGVCREFAEFFGGRELRYTTTACQKRCVEHAIRTKCQCMESVNRDLTMGLTRGLARCNPLVNSTADRCRQQVKSQFSRGKSTCDCPPACLEDRYEKALSMSLPNKHYYRIMRNFTDEFTGTDLCESDNISNSTIRLQVYLEDPSFEYIHESPAYSVESLVSNIGGVMGLCLGLSALTLVEMAEYLVELTVSGWSNWRNRGERAANRSGIKRVEVLPSDPSTGMQCVTIIHTFERPPPTVVEEPPPPKPPQAEREAQTKVSLTFFGKRKLRAKKVADAKKTRSKRAHKRR</sequence>
<organism evidence="14 15">
    <name type="scientific">Amphibalanus amphitrite</name>
    <name type="common">Striped barnacle</name>
    <name type="synonym">Balanus amphitrite</name>
    <dbReference type="NCBI Taxonomy" id="1232801"/>
    <lineage>
        <taxon>Eukaryota</taxon>
        <taxon>Metazoa</taxon>
        <taxon>Ecdysozoa</taxon>
        <taxon>Arthropoda</taxon>
        <taxon>Crustacea</taxon>
        <taxon>Multicrustacea</taxon>
        <taxon>Cirripedia</taxon>
        <taxon>Thoracica</taxon>
        <taxon>Thoracicalcarea</taxon>
        <taxon>Balanomorpha</taxon>
        <taxon>Balanoidea</taxon>
        <taxon>Balanidae</taxon>
        <taxon>Amphibalaninae</taxon>
        <taxon>Amphibalanus</taxon>
    </lineage>
</organism>
<dbReference type="PRINTS" id="PR01078">
    <property type="entry name" value="AMINACHANNEL"/>
</dbReference>
<dbReference type="PANTHER" id="PTHR11690">
    <property type="entry name" value="AMILORIDE-SENSITIVE SODIUM CHANNEL-RELATED"/>
    <property type="match status" value="1"/>
</dbReference>
<evidence type="ECO:0000256" key="10">
    <source>
        <dbReference type="ARBA" id="ARBA00023201"/>
    </source>
</evidence>
<feature type="compositionally biased region" description="Basic residues" evidence="13">
    <location>
        <begin position="476"/>
        <end position="485"/>
    </location>
</feature>
<dbReference type="InterPro" id="IPR001873">
    <property type="entry name" value="ENaC"/>
</dbReference>
<evidence type="ECO:0000256" key="6">
    <source>
        <dbReference type="ARBA" id="ARBA00022989"/>
    </source>
</evidence>
<dbReference type="Gene3D" id="1.10.287.770">
    <property type="entry name" value="YojJ-like"/>
    <property type="match status" value="1"/>
</dbReference>
<comment type="subcellular location">
    <subcellularLocation>
        <location evidence="1">Membrane</location>
        <topology evidence="1">Multi-pass membrane protein</topology>
    </subcellularLocation>
</comment>
<gene>
    <name evidence="14" type="primary">asic4a_2</name>
    <name evidence="14" type="ORF">FJT64_003477</name>
</gene>
<evidence type="ECO:0000256" key="8">
    <source>
        <dbReference type="ARBA" id="ARBA00023065"/>
    </source>
</evidence>
<dbReference type="GO" id="GO:0015280">
    <property type="term" value="F:ligand-gated sodium channel activity"/>
    <property type="evidence" value="ECO:0007669"/>
    <property type="project" value="TreeGrafter"/>
</dbReference>
<evidence type="ECO:0000256" key="7">
    <source>
        <dbReference type="ARBA" id="ARBA00023053"/>
    </source>
</evidence>
<keyword evidence="3 12" id="KW-0813">Transport</keyword>
<dbReference type="AlphaFoldDB" id="A0A6A4VXD6"/>
<evidence type="ECO:0000256" key="11">
    <source>
        <dbReference type="ARBA" id="ARBA00023303"/>
    </source>
</evidence>
<dbReference type="OrthoDB" id="10064773at2759"/>
<comment type="caution">
    <text evidence="14">The sequence shown here is derived from an EMBL/GenBank/DDBJ whole genome shotgun (WGS) entry which is preliminary data.</text>
</comment>